<comment type="caution">
    <text evidence="2">The sequence shown here is derived from an EMBL/GenBank/DDBJ whole genome shotgun (WGS) entry which is preliminary data.</text>
</comment>
<organism evidence="2 3">
    <name type="scientific">Liparis tanakae</name>
    <name type="common">Tanaka's snailfish</name>
    <dbReference type="NCBI Taxonomy" id="230148"/>
    <lineage>
        <taxon>Eukaryota</taxon>
        <taxon>Metazoa</taxon>
        <taxon>Chordata</taxon>
        <taxon>Craniata</taxon>
        <taxon>Vertebrata</taxon>
        <taxon>Euteleostomi</taxon>
        <taxon>Actinopterygii</taxon>
        <taxon>Neopterygii</taxon>
        <taxon>Teleostei</taxon>
        <taxon>Neoteleostei</taxon>
        <taxon>Acanthomorphata</taxon>
        <taxon>Eupercaria</taxon>
        <taxon>Perciformes</taxon>
        <taxon>Cottioidei</taxon>
        <taxon>Cottales</taxon>
        <taxon>Liparidae</taxon>
        <taxon>Liparis</taxon>
    </lineage>
</organism>
<evidence type="ECO:0000256" key="1">
    <source>
        <dbReference type="SAM" id="MobiDB-lite"/>
    </source>
</evidence>
<name>A0A4Z2FG17_9TELE</name>
<keyword evidence="3" id="KW-1185">Reference proteome</keyword>
<dbReference type="EMBL" id="SRLO01001257">
    <property type="protein sequence ID" value="TNN39703.1"/>
    <property type="molecule type" value="Genomic_DNA"/>
</dbReference>
<gene>
    <name evidence="2" type="ORF">EYF80_050147</name>
</gene>
<proteinExistence type="predicted"/>
<accession>A0A4Z2FG17</accession>
<protein>
    <submittedName>
        <fullName evidence="2">Uncharacterized protein</fullName>
    </submittedName>
</protein>
<evidence type="ECO:0000313" key="3">
    <source>
        <dbReference type="Proteomes" id="UP000314294"/>
    </source>
</evidence>
<dbReference type="AlphaFoldDB" id="A0A4Z2FG17"/>
<reference evidence="2 3" key="1">
    <citation type="submission" date="2019-03" db="EMBL/GenBank/DDBJ databases">
        <title>First draft genome of Liparis tanakae, snailfish: a comprehensive survey of snailfish specific genes.</title>
        <authorList>
            <person name="Kim W."/>
            <person name="Song I."/>
            <person name="Jeong J.-H."/>
            <person name="Kim D."/>
            <person name="Kim S."/>
            <person name="Ryu S."/>
            <person name="Song J.Y."/>
            <person name="Lee S.K."/>
        </authorList>
    </citation>
    <scope>NUCLEOTIDE SEQUENCE [LARGE SCALE GENOMIC DNA]</scope>
    <source>
        <tissue evidence="2">Muscle</tissue>
    </source>
</reference>
<feature type="region of interest" description="Disordered" evidence="1">
    <location>
        <begin position="138"/>
        <end position="168"/>
    </location>
</feature>
<evidence type="ECO:0000313" key="2">
    <source>
        <dbReference type="EMBL" id="TNN39703.1"/>
    </source>
</evidence>
<sequence>MEGTYVSLVRDRAVLMEETALRLSEDDAPPSAEAGGAALCSDVCLSDDRRSMNRSADIKCAKDEILSLIFNTNSKSEKKINLDHLLQTSARIMRSSFSATRSTKRLVSTNSHATNNHHKTYGACPRGVWSVSTETYGACPRDRDEDQQPGPPLDRDQGLNHGGGGARLRGEGMELLSGRLLFRLRIEQPVMRALLLTGFKI</sequence>
<dbReference type="Proteomes" id="UP000314294">
    <property type="component" value="Unassembled WGS sequence"/>
</dbReference>